<feature type="domain" description="Cadherin" evidence="8">
    <location>
        <begin position="999"/>
        <end position="1115"/>
    </location>
</feature>
<dbReference type="PROSITE" id="PS50268">
    <property type="entry name" value="CADHERIN_2"/>
    <property type="match status" value="10"/>
</dbReference>
<feature type="signal peptide" evidence="7">
    <location>
        <begin position="1"/>
        <end position="21"/>
    </location>
</feature>
<feature type="domain" description="Cadherin" evidence="8">
    <location>
        <begin position="196"/>
        <end position="287"/>
    </location>
</feature>
<keyword evidence="7" id="KW-0732">Signal</keyword>
<feature type="domain" description="Cadherin" evidence="8">
    <location>
        <begin position="306"/>
        <end position="392"/>
    </location>
</feature>
<keyword evidence="6" id="KW-0812">Transmembrane</keyword>
<feature type="domain" description="Cadherin" evidence="8">
    <location>
        <begin position="755"/>
        <end position="878"/>
    </location>
</feature>
<evidence type="ECO:0000313" key="9">
    <source>
        <dbReference type="EMBL" id="ABL10442.1"/>
    </source>
</evidence>
<dbReference type="PANTHER" id="PTHR24027">
    <property type="entry name" value="CADHERIN-23"/>
    <property type="match status" value="1"/>
</dbReference>
<dbReference type="GO" id="GO:0044331">
    <property type="term" value="P:cell-cell adhesion mediated by cadherin"/>
    <property type="evidence" value="ECO:0007669"/>
    <property type="project" value="TreeGrafter"/>
</dbReference>
<evidence type="ECO:0000256" key="1">
    <source>
        <dbReference type="ARBA" id="ARBA00004370"/>
    </source>
</evidence>
<keyword evidence="6" id="KW-1133">Transmembrane helix</keyword>
<keyword evidence="2" id="KW-0677">Repeat</keyword>
<keyword evidence="3 5" id="KW-0106">Calcium</keyword>
<sequence length="1717" mass="192047">MGVERFFAAVLLVSLASAALANQRCSYIVAIPRPETPELPPIDYEGKSWSEQPLIPGPTREEVCMENFLPDQMIQVIYMEEEIEGDVIIAKLNYQGSTTPVLSIMSGQPRAQLGPEFRQDEADGQWSLVITQRQDYETATMQSYVSSIQVEGESQAVLVALEIVNIDDNPPILQVVSACVIPEHGEARLTDCVYQVSDRDGEISTRFMTFRVDSSRAADESIFYMVGEYDPSDWFNMKMTVGINSPLNFETTQLHIFSVTASDSLPNNHTVTMMVQVENVESRPPRWVEIFSVQQFDEKTNQSFSLRAIDGDTGINRAINYTFIRDDADDFFSLEVIEDGAILHVTEIDRDTLERELFNLTIVAYKSTDANFATEAHIFIIVNDVNDQRPEPLHKEYSIDIMEETPMTLNFNEEFGFHDRDLGENAQYTVELEDVFPPGAASAFYIAPGSGYQRQTFIMGTINHTMLDYEDVVFQNIIIKVKAVDMNNASHVGEALVYVNLINWNDELPIFEESSYSASFKETVGAGFPVATVLALDRDIDDVVVHSLMGNAVDYLFIDESTGEIFVSMDDAFDYHRQNTLFVQVRADDTLGDGPHNTVTTQLVIELEDVNNTPPTLRLPRSTPSVEENVPEGYEISREITATDPDTSAYLRFEIDWDSTWATKQGRETNPTEYVGCIVIETIYPTEGNRGSAIGRLVVQEIRDNVTIDFEEFEMLYLTVRVRDLNTVIGDDYDEATFTITIIDMNDNAPIFANGTLTQTMRVRELAASGTLIGSVLATDIDGPPYNQVRYTIQPRNNTPEGLVKIDFTTGQIEVDANEAIDADEPWRFYLYYTVIASDECSLENRTECPPDPNYFEVPGDIEIEIIDTNNKVPEPLTEKFNTTVYVWENATSGDEVVQLYSHDRDRDELYHTVRYTINFAVNPRLRDFFEVDLDTGRLEVHYPGDEKLDRDGDEPTHTIFVNFIDNFFSDGDGRRNQDEVEIFVVLLDVNDNAPEMPSPDELRFDVSEGAVAGVRVLPEIYAPDRDEPDTDNSRVGYGILDLTITDRDIEVPDLFTVISIENKTGELETAMDLRGYWGTYEIFIEAFDHGYPQQRSNETYTLVIRPYNFHHPVFVFPQPDSVIRLSRERATESGVLATAANEFLEPIYATDEDGLHAGSVTFHVQGNEEAVQYFDITEVGAGENSGQLILRQLFPEQIRQFRITIRATDGGTEPGPLWTDVTFSVVFVPTQGDPVFSENAATVAFFEGEEGLHESFELPQAEDLKNHLCEDDCQDIYYRFIDGNNEGLFVLDQSRNVISLAQELDREVATSYTLHIAASNSPDATGIPLQTSILVVTVNVREANPRPIFEQDLYTAGISTLDSIGRELLTVRASHTEDDTITYIIDRASMQLDSSLEAVRDSAFTLHATTGVLSLNMQPTASMHGMFEFDVIATDTASAIDTARVKVYLISSQNRVTFIFDNQLETVEQNRNFIAATFSTGFNMTCNIDQVVPFSDSSGVAQDDTTEVRAHFIRDNVPVQAQEVEAVRSDTVLLRTIQLMLSTNSLVLQDLVTGDTPTLGEESMQIAVYALAALSAVLGFLCLVLLLALFCRTRALNRQLQALSMTKYGSVDSGLNRAGLAPGTNKHAVEGSNPMWNEAIRAPDFDAISDASGDSDLIGIEDMPQFRDDYFPPGDADSASGIILHMGEATDNKPVTTHGNNFGFKSTKYLPQPHPK</sequence>
<dbReference type="GO" id="GO:0008013">
    <property type="term" value="F:beta-catenin binding"/>
    <property type="evidence" value="ECO:0007669"/>
    <property type="project" value="TreeGrafter"/>
</dbReference>
<evidence type="ECO:0000256" key="5">
    <source>
        <dbReference type="PROSITE-ProRule" id="PRU00043"/>
    </source>
</evidence>
<feature type="domain" description="Cadherin" evidence="8">
    <location>
        <begin position="1262"/>
        <end position="1350"/>
    </location>
</feature>
<dbReference type="GO" id="GO:0007156">
    <property type="term" value="P:homophilic cell adhesion via plasma membrane adhesion molecules"/>
    <property type="evidence" value="ECO:0007669"/>
    <property type="project" value="InterPro"/>
</dbReference>
<feature type="domain" description="Cadherin" evidence="8">
    <location>
        <begin position="512"/>
        <end position="617"/>
    </location>
</feature>
<dbReference type="GO" id="GO:0007043">
    <property type="term" value="P:cell-cell junction assembly"/>
    <property type="evidence" value="ECO:0007669"/>
    <property type="project" value="TreeGrafter"/>
</dbReference>
<feature type="domain" description="Cadherin" evidence="8">
    <location>
        <begin position="625"/>
        <end position="752"/>
    </location>
</feature>
<dbReference type="CDD" id="cd11304">
    <property type="entry name" value="Cadherin_repeat"/>
    <property type="match status" value="9"/>
</dbReference>
<evidence type="ECO:0000259" key="8">
    <source>
        <dbReference type="PROSITE" id="PS50268"/>
    </source>
</evidence>
<dbReference type="GO" id="GO:0034332">
    <property type="term" value="P:adherens junction organization"/>
    <property type="evidence" value="ECO:0007669"/>
    <property type="project" value="TreeGrafter"/>
</dbReference>
<dbReference type="GO" id="GO:0000902">
    <property type="term" value="P:cell morphogenesis"/>
    <property type="evidence" value="ECO:0007669"/>
    <property type="project" value="TreeGrafter"/>
</dbReference>
<evidence type="ECO:0000256" key="6">
    <source>
        <dbReference type="SAM" id="Phobius"/>
    </source>
</evidence>
<dbReference type="PROSITE" id="PS00232">
    <property type="entry name" value="CADHERIN_1"/>
    <property type="match status" value="2"/>
</dbReference>
<dbReference type="SMR" id="A1DYI4"/>
<dbReference type="InterPro" id="IPR039808">
    <property type="entry name" value="Cadherin"/>
</dbReference>
<feature type="chain" id="PRO_5002634146" evidence="7">
    <location>
        <begin position="22"/>
        <end position="1717"/>
    </location>
</feature>
<dbReference type="Gene3D" id="2.60.40.60">
    <property type="entry name" value="Cadherins"/>
    <property type="match status" value="10"/>
</dbReference>
<dbReference type="GO" id="GO:0016342">
    <property type="term" value="C:catenin complex"/>
    <property type="evidence" value="ECO:0007669"/>
    <property type="project" value="TreeGrafter"/>
</dbReference>
<dbReference type="PRINTS" id="PR00205">
    <property type="entry name" value="CADHERIN"/>
</dbReference>
<reference evidence="9" key="1">
    <citation type="submission" date="2006-10" db="EMBL/GenBank/DDBJ databases">
        <title>Cloning cadherin protein from Ostrinia furnacalis.</title>
        <authorList>
            <person name="Wang Q."/>
            <person name="Zhang J."/>
            <person name="Song F."/>
        </authorList>
    </citation>
    <scope>NUCLEOTIDE SEQUENCE</scope>
</reference>
<dbReference type="Pfam" id="PF00028">
    <property type="entry name" value="Cadherin"/>
    <property type="match status" value="1"/>
</dbReference>
<comment type="subcellular location">
    <subcellularLocation>
        <location evidence="1">Membrane</location>
    </subcellularLocation>
</comment>
<organism evidence="9">
    <name type="scientific">Ostrinia furnacalis</name>
    <name type="common">Asian corn borer</name>
    <dbReference type="NCBI Taxonomy" id="93504"/>
    <lineage>
        <taxon>Eukaryota</taxon>
        <taxon>Metazoa</taxon>
        <taxon>Ecdysozoa</taxon>
        <taxon>Arthropoda</taxon>
        <taxon>Hexapoda</taxon>
        <taxon>Insecta</taxon>
        <taxon>Pterygota</taxon>
        <taxon>Neoptera</taxon>
        <taxon>Endopterygota</taxon>
        <taxon>Lepidoptera</taxon>
        <taxon>Glossata</taxon>
        <taxon>Ditrysia</taxon>
        <taxon>Pyraloidea</taxon>
        <taxon>Crambidae</taxon>
        <taxon>Pyraustinae</taxon>
        <taxon>Ostrinia</taxon>
    </lineage>
</organism>
<protein>
    <submittedName>
        <fullName evidence="9">Cadherin</fullName>
    </submittedName>
</protein>
<dbReference type="GO" id="GO:0016477">
    <property type="term" value="P:cell migration"/>
    <property type="evidence" value="ECO:0007669"/>
    <property type="project" value="TreeGrafter"/>
</dbReference>
<dbReference type="SUPFAM" id="SSF49313">
    <property type="entry name" value="Cadherin-like"/>
    <property type="match status" value="11"/>
</dbReference>
<dbReference type="GO" id="GO:0005912">
    <property type="term" value="C:adherens junction"/>
    <property type="evidence" value="ECO:0007669"/>
    <property type="project" value="TreeGrafter"/>
</dbReference>
<proteinExistence type="evidence at transcript level"/>
<dbReference type="EMBL" id="EF068248">
    <property type="protein sequence ID" value="ABL10442.1"/>
    <property type="molecule type" value="mRNA"/>
</dbReference>
<dbReference type="PANTHER" id="PTHR24027:SF438">
    <property type="entry name" value="CADHERIN 23"/>
    <property type="match status" value="1"/>
</dbReference>
<dbReference type="InterPro" id="IPR015919">
    <property type="entry name" value="Cadherin-like_sf"/>
</dbReference>
<feature type="domain" description="Cadherin" evidence="8">
    <location>
        <begin position="879"/>
        <end position="997"/>
    </location>
</feature>
<dbReference type="GO" id="GO:0005509">
    <property type="term" value="F:calcium ion binding"/>
    <property type="evidence" value="ECO:0007669"/>
    <property type="project" value="UniProtKB-UniRule"/>
</dbReference>
<feature type="domain" description="Cadherin" evidence="8">
    <location>
        <begin position="393"/>
        <end position="511"/>
    </location>
</feature>
<keyword evidence="4 6" id="KW-0472">Membrane</keyword>
<dbReference type="GO" id="GO:0016339">
    <property type="term" value="P:calcium-dependent cell-cell adhesion via plasma membrane cell adhesion molecules"/>
    <property type="evidence" value="ECO:0007669"/>
    <property type="project" value="TreeGrafter"/>
</dbReference>
<dbReference type="InterPro" id="IPR020894">
    <property type="entry name" value="Cadherin_CS"/>
</dbReference>
<dbReference type="GO" id="GO:0045296">
    <property type="term" value="F:cadherin binding"/>
    <property type="evidence" value="ECO:0007669"/>
    <property type="project" value="TreeGrafter"/>
</dbReference>
<feature type="transmembrane region" description="Helical" evidence="6">
    <location>
        <begin position="1567"/>
        <end position="1592"/>
    </location>
</feature>
<evidence type="ECO:0000256" key="3">
    <source>
        <dbReference type="ARBA" id="ARBA00022837"/>
    </source>
</evidence>
<name>A1DYI4_OSTFU</name>
<dbReference type="InterPro" id="IPR002126">
    <property type="entry name" value="Cadherin-like_dom"/>
</dbReference>
<dbReference type="SMART" id="SM00112">
    <property type="entry name" value="CA"/>
    <property type="match status" value="10"/>
</dbReference>
<accession>A1DYI4</accession>
<evidence type="ECO:0000256" key="4">
    <source>
        <dbReference type="ARBA" id="ARBA00023136"/>
    </source>
</evidence>
<evidence type="ECO:0000256" key="7">
    <source>
        <dbReference type="SAM" id="SignalP"/>
    </source>
</evidence>
<evidence type="ECO:0000256" key="2">
    <source>
        <dbReference type="ARBA" id="ARBA00022737"/>
    </source>
</evidence>
<feature type="domain" description="Cadherin" evidence="8">
    <location>
        <begin position="1148"/>
        <end position="1237"/>
    </location>
</feature>